<organism evidence="2 3">
    <name type="scientific">Bizionia argentinensis JUB59</name>
    <dbReference type="NCBI Taxonomy" id="1046627"/>
    <lineage>
        <taxon>Bacteria</taxon>
        <taxon>Pseudomonadati</taxon>
        <taxon>Bacteroidota</taxon>
        <taxon>Flavobacteriia</taxon>
        <taxon>Flavobacteriales</taxon>
        <taxon>Flavobacteriaceae</taxon>
        <taxon>Bizionia</taxon>
    </lineage>
</organism>
<gene>
    <name evidence="2" type="ORF">BZARG_223</name>
</gene>
<keyword evidence="1" id="KW-1133">Transmembrane helix</keyword>
<keyword evidence="1" id="KW-0472">Membrane</keyword>
<accession>G2E9L2</accession>
<dbReference type="eggNOG" id="ENOG5032TV2">
    <property type="taxonomic scope" value="Bacteria"/>
</dbReference>
<feature type="transmembrane region" description="Helical" evidence="1">
    <location>
        <begin position="46"/>
        <end position="66"/>
    </location>
</feature>
<dbReference type="PATRIC" id="fig|1046627.3.peg.237"/>
<evidence type="ECO:0000313" key="2">
    <source>
        <dbReference type="EMBL" id="EGV44776.1"/>
    </source>
</evidence>
<protein>
    <recommendedName>
        <fullName evidence="4">DUF4293 family protein</fullName>
    </recommendedName>
</protein>
<proteinExistence type="predicted"/>
<keyword evidence="1" id="KW-0812">Transmembrane</keyword>
<dbReference type="OrthoDB" id="1122739at2"/>
<dbReference type="EMBL" id="AFXZ01000002">
    <property type="protein sequence ID" value="EGV44776.1"/>
    <property type="molecule type" value="Genomic_DNA"/>
</dbReference>
<dbReference type="AlphaFoldDB" id="G2E9L2"/>
<evidence type="ECO:0008006" key="4">
    <source>
        <dbReference type="Google" id="ProtNLM"/>
    </source>
</evidence>
<sequence>MKATKIINTGSAIILGLFALLTLFLSSSVIFNWFGVRAKEGNYVLLIVWANFICSILYLFAAYGFIKRAKWTFWVLIIALIILIIAFAALLIHINNGGIHEEKTIGAMIFRMSITLTFSLVALIKFNKSLWRKHSY</sequence>
<feature type="transmembrane region" description="Helical" evidence="1">
    <location>
        <begin position="12"/>
        <end position="34"/>
    </location>
</feature>
<evidence type="ECO:0000256" key="1">
    <source>
        <dbReference type="SAM" id="Phobius"/>
    </source>
</evidence>
<reference evidence="2 3" key="1">
    <citation type="journal article" date="2008" name="Int. J. Syst. Evol. Microbiol.">
        <title>Bizionia argentinensis sp. nov., isolated from surface marine water in Antarctica.</title>
        <authorList>
            <person name="Bercovich A."/>
            <person name="Vazquez S.C."/>
            <person name="Yankilevich P."/>
            <person name="Coria S.H."/>
            <person name="Foti M."/>
            <person name="Hernandez E."/>
            <person name="Vidal A."/>
            <person name="Ruberto L."/>
            <person name="Melo C."/>
            <person name="Marenssi S."/>
            <person name="Criscuolo M."/>
            <person name="Memoli M."/>
            <person name="Arguelles M."/>
            <person name="Mac Cormack W.P."/>
        </authorList>
    </citation>
    <scope>NUCLEOTIDE SEQUENCE [LARGE SCALE GENOMIC DNA]</scope>
    <source>
        <strain evidence="2 3">JUB59</strain>
    </source>
</reference>
<feature type="transmembrane region" description="Helical" evidence="1">
    <location>
        <begin position="105"/>
        <end position="124"/>
    </location>
</feature>
<keyword evidence="3" id="KW-1185">Reference proteome</keyword>
<dbReference type="STRING" id="1046627.BZARG_223"/>
<evidence type="ECO:0000313" key="3">
    <source>
        <dbReference type="Proteomes" id="UP000003730"/>
    </source>
</evidence>
<comment type="caution">
    <text evidence="2">The sequence shown here is derived from an EMBL/GenBank/DDBJ whole genome shotgun (WGS) entry which is preliminary data.</text>
</comment>
<dbReference type="Proteomes" id="UP000003730">
    <property type="component" value="Unassembled WGS sequence"/>
</dbReference>
<name>G2E9L2_9FLAO</name>
<feature type="transmembrane region" description="Helical" evidence="1">
    <location>
        <begin position="73"/>
        <end position="93"/>
    </location>
</feature>